<gene>
    <name evidence="6" type="ORF">GCM10017161_31110</name>
</gene>
<proteinExistence type="inferred from homology"/>
<dbReference type="GO" id="GO:0003700">
    <property type="term" value="F:DNA-binding transcription factor activity"/>
    <property type="evidence" value="ECO:0007669"/>
    <property type="project" value="InterPro"/>
</dbReference>
<name>A0A919ENN8_9GAMM</name>
<protein>
    <submittedName>
        <fullName evidence="6">LysR family transcriptional regulator</fullName>
    </submittedName>
</protein>
<dbReference type="SUPFAM" id="SSF46785">
    <property type="entry name" value="Winged helix' DNA-binding domain"/>
    <property type="match status" value="1"/>
</dbReference>
<dbReference type="PROSITE" id="PS50931">
    <property type="entry name" value="HTH_LYSR"/>
    <property type="match status" value="1"/>
</dbReference>
<dbReference type="PRINTS" id="PR00039">
    <property type="entry name" value="HTHLYSR"/>
</dbReference>
<comment type="similarity">
    <text evidence="1">Belongs to the LysR transcriptional regulatory family.</text>
</comment>
<keyword evidence="4" id="KW-0804">Transcription</keyword>
<dbReference type="GO" id="GO:0043565">
    <property type="term" value="F:sequence-specific DNA binding"/>
    <property type="evidence" value="ECO:0007669"/>
    <property type="project" value="TreeGrafter"/>
</dbReference>
<dbReference type="PANTHER" id="PTHR30537">
    <property type="entry name" value="HTH-TYPE TRANSCRIPTIONAL REGULATOR"/>
    <property type="match status" value="1"/>
</dbReference>
<accession>A0A919ENN8</accession>
<dbReference type="CDD" id="cd08422">
    <property type="entry name" value="PBP2_CrgA_like"/>
    <property type="match status" value="1"/>
</dbReference>
<evidence type="ECO:0000259" key="5">
    <source>
        <dbReference type="PROSITE" id="PS50931"/>
    </source>
</evidence>
<dbReference type="InterPro" id="IPR058163">
    <property type="entry name" value="LysR-type_TF_proteobact-type"/>
</dbReference>
<dbReference type="GO" id="GO:0006351">
    <property type="term" value="P:DNA-templated transcription"/>
    <property type="evidence" value="ECO:0007669"/>
    <property type="project" value="TreeGrafter"/>
</dbReference>
<evidence type="ECO:0000313" key="6">
    <source>
        <dbReference type="EMBL" id="GHG00244.1"/>
    </source>
</evidence>
<organism evidence="6 7">
    <name type="scientific">Thalassotalea marina</name>
    <dbReference type="NCBI Taxonomy" id="1673741"/>
    <lineage>
        <taxon>Bacteria</taxon>
        <taxon>Pseudomonadati</taxon>
        <taxon>Pseudomonadota</taxon>
        <taxon>Gammaproteobacteria</taxon>
        <taxon>Alteromonadales</taxon>
        <taxon>Colwelliaceae</taxon>
        <taxon>Thalassotalea</taxon>
    </lineage>
</organism>
<evidence type="ECO:0000256" key="2">
    <source>
        <dbReference type="ARBA" id="ARBA00023015"/>
    </source>
</evidence>
<dbReference type="EMBL" id="BNCK01000007">
    <property type="protein sequence ID" value="GHG00244.1"/>
    <property type="molecule type" value="Genomic_DNA"/>
</dbReference>
<evidence type="ECO:0000256" key="3">
    <source>
        <dbReference type="ARBA" id="ARBA00023125"/>
    </source>
</evidence>
<dbReference type="Pfam" id="PF00126">
    <property type="entry name" value="HTH_1"/>
    <property type="match status" value="1"/>
</dbReference>
<dbReference type="RefSeq" id="WP_189772470.1">
    <property type="nucleotide sequence ID" value="NZ_BNCK01000007.1"/>
</dbReference>
<evidence type="ECO:0000313" key="7">
    <source>
        <dbReference type="Proteomes" id="UP000623842"/>
    </source>
</evidence>
<comment type="caution">
    <text evidence="6">The sequence shown here is derived from an EMBL/GenBank/DDBJ whole genome shotgun (WGS) entry which is preliminary data.</text>
</comment>
<dbReference type="InterPro" id="IPR036388">
    <property type="entry name" value="WH-like_DNA-bd_sf"/>
</dbReference>
<reference evidence="6" key="2">
    <citation type="submission" date="2020-09" db="EMBL/GenBank/DDBJ databases">
        <authorList>
            <person name="Sun Q."/>
            <person name="Kim S."/>
        </authorList>
    </citation>
    <scope>NUCLEOTIDE SEQUENCE</scope>
    <source>
        <strain evidence="6">KCTC 42731</strain>
    </source>
</reference>
<dbReference type="Gene3D" id="1.10.10.10">
    <property type="entry name" value="Winged helix-like DNA-binding domain superfamily/Winged helix DNA-binding domain"/>
    <property type="match status" value="1"/>
</dbReference>
<dbReference type="Pfam" id="PF03466">
    <property type="entry name" value="LysR_substrate"/>
    <property type="match status" value="1"/>
</dbReference>
<keyword evidence="2" id="KW-0805">Transcription regulation</keyword>
<sequence>METIEKELFYLLKVFCAVVEENSFTAAANKLNVQGPAVSKAIARLESQLGKRLLNRSTRVLELTNVGHLLFQRAQQQLINLDNTLAQVAAFESKPEGVLKLTATPSIGNYLAEYHLMAFYEKFPEIHLDIKLSNDVIQLPSQHLDLALRSSNQLEDSQLTSRPLFKAQRVLVASPSYIKAFGCPVLPTELNKHQCLVFKHDKTLNQWPYEQQEIKHQLSLNTTLQSNDYAIIKSLCRQGMGIARLFDYQVIDEVKAKSLIPILDNYDWGSQTIHAVYHGKMKDSPKLEVFLSFLATTINEQ</sequence>
<dbReference type="SUPFAM" id="SSF53850">
    <property type="entry name" value="Periplasmic binding protein-like II"/>
    <property type="match status" value="1"/>
</dbReference>
<evidence type="ECO:0000256" key="1">
    <source>
        <dbReference type="ARBA" id="ARBA00009437"/>
    </source>
</evidence>
<feature type="domain" description="HTH lysR-type" evidence="5">
    <location>
        <begin position="7"/>
        <end position="64"/>
    </location>
</feature>
<dbReference type="Gene3D" id="3.40.190.290">
    <property type="match status" value="1"/>
</dbReference>
<dbReference type="AlphaFoldDB" id="A0A919ENN8"/>
<evidence type="ECO:0000256" key="4">
    <source>
        <dbReference type="ARBA" id="ARBA00023163"/>
    </source>
</evidence>
<dbReference type="FunFam" id="1.10.10.10:FF:000001">
    <property type="entry name" value="LysR family transcriptional regulator"/>
    <property type="match status" value="1"/>
</dbReference>
<dbReference type="Proteomes" id="UP000623842">
    <property type="component" value="Unassembled WGS sequence"/>
</dbReference>
<dbReference type="InterPro" id="IPR036390">
    <property type="entry name" value="WH_DNA-bd_sf"/>
</dbReference>
<dbReference type="InterPro" id="IPR005119">
    <property type="entry name" value="LysR_subst-bd"/>
</dbReference>
<dbReference type="PANTHER" id="PTHR30537:SF5">
    <property type="entry name" value="HTH-TYPE TRANSCRIPTIONAL ACTIVATOR TTDR-RELATED"/>
    <property type="match status" value="1"/>
</dbReference>
<keyword evidence="7" id="KW-1185">Reference proteome</keyword>
<reference evidence="6" key="1">
    <citation type="journal article" date="2014" name="Int. J. Syst. Evol. Microbiol.">
        <title>Complete genome sequence of Corynebacterium casei LMG S-19264T (=DSM 44701T), isolated from a smear-ripened cheese.</title>
        <authorList>
            <consortium name="US DOE Joint Genome Institute (JGI-PGF)"/>
            <person name="Walter F."/>
            <person name="Albersmeier A."/>
            <person name="Kalinowski J."/>
            <person name="Ruckert C."/>
        </authorList>
    </citation>
    <scope>NUCLEOTIDE SEQUENCE</scope>
    <source>
        <strain evidence="6">KCTC 42731</strain>
    </source>
</reference>
<dbReference type="InterPro" id="IPR000847">
    <property type="entry name" value="LysR_HTH_N"/>
</dbReference>
<keyword evidence="3" id="KW-0238">DNA-binding</keyword>